<evidence type="ECO:0000256" key="1">
    <source>
        <dbReference type="SAM" id="MobiDB-lite"/>
    </source>
</evidence>
<keyword evidence="4" id="KW-1185">Reference proteome</keyword>
<accession>A0A160P3R4</accession>
<dbReference type="RefSeq" id="WP_359883135.1">
    <property type="nucleotide sequence ID" value="NZ_JBEYHT010000059.1"/>
</dbReference>
<feature type="region of interest" description="Disordered" evidence="1">
    <location>
        <begin position="28"/>
        <end position="72"/>
    </location>
</feature>
<proteinExistence type="predicted"/>
<evidence type="ECO:0000313" key="4">
    <source>
        <dbReference type="Proteomes" id="UP000217676"/>
    </source>
</evidence>
<name>A0A160P3R4_STRLU</name>
<evidence type="ECO:0000313" key="3">
    <source>
        <dbReference type="EMBL" id="BAU85684.1"/>
    </source>
</evidence>
<dbReference type="EMBL" id="AP017424">
    <property type="protein sequence ID" value="BAU85684.1"/>
    <property type="molecule type" value="Genomic_DNA"/>
</dbReference>
<dbReference type="Proteomes" id="UP000217676">
    <property type="component" value="Chromosome"/>
</dbReference>
<keyword evidence="2" id="KW-0812">Transmembrane</keyword>
<organism evidence="3 4">
    <name type="scientific">Streptomyces laurentii</name>
    <dbReference type="NCBI Taxonomy" id="39478"/>
    <lineage>
        <taxon>Bacteria</taxon>
        <taxon>Bacillati</taxon>
        <taxon>Actinomycetota</taxon>
        <taxon>Actinomycetes</taxon>
        <taxon>Kitasatosporales</taxon>
        <taxon>Streptomycetaceae</taxon>
        <taxon>Streptomyces</taxon>
    </lineage>
</organism>
<protein>
    <submittedName>
        <fullName evidence="3">LPXTG-domain-containing protein cell wall anchor domain</fullName>
    </submittedName>
</protein>
<dbReference type="KEGG" id="slau:SLA_4800"/>
<reference evidence="3 4" key="1">
    <citation type="journal article" date="2016" name="Genome Announc.">
        <title>Complete Genome Sequence of Thiostrepton-Producing Streptomyces laurentii ATCC 31255.</title>
        <authorList>
            <person name="Doi K."/>
            <person name="Fujino Y."/>
            <person name="Nagayoshi Y."/>
            <person name="Ohshima T."/>
            <person name="Ogata S."/>
        </authorList>
    </citation>
    <scope>NUCLEOTIDE SEQUENCE [LARGE SCALE GENOMIC DNA]</scope>
    <source>
        <strain evidence="3 4">ATCC 31255</strain>
    </source>
</reference>
<gene>
    <name evidence="3" type="ORF">SLA_4800</name>
</gene>
<feature type="transmembrane region" description="Helical" evidence="2">
    <location>
        <begin position="75"/>
        <end position="96"/>
    </location>
</feature>
<dbReference type="AlphaFoldDB" id="A0A160P3R4"/>
<sequence>MSIARRPLLTAIAAGILLCALWFVPSAKTAGGEGRTDGTESATTTDMADVTSLGATDLADDGDSAPPTPASTAGITPYVLGGTILLGLGAGSVTLATRRVGGTRT</sequence>
<evidence type="ECO:0000256" key="2">
    <source>
        <dbReference type="SAM" id="Phobius"/>
    </source>
</evidence>
<keyword evidence="2" id="KW-1133">Transmembrane helix</keyword>
<keyword evidence="2" id="KW-0472">Membrane</keyword>